<dbReference type="InterPro" id="IPR000182">
    <property type="entry name" value="GNAT_dom"/>
</dbReference>
<dbReference type="GO" id="GO:1905502">
    <property type="term" value="F:acetyl-CoA binding"/>
    <property type="evidence" value="ECO:0007669"/>
    <property type="project" value="TreeGrafter"/>
</dbReference>
<reference evidence="3" key="1">
    <citation type="submission" date="2016-10" db="EMBL/GenBank/DDBJ databases">
        <authorList>
            <person name="Varghese N."/>
            <person name="Submissions S."/>
        </authorList>
    </citation>
    <scope>NUCLEOTIDE SEQUENCE [LARGE SCALE GENOMIC DNA]</scope>
    <source>
        <strain evidence="3">CGMCC 1.3703</strain>
    </source>
</reference>
<sequence length="150" mass="17592">MKIIRLQERSDLIDLAIDVFWEQWGSEDNFKLYEDCIRQSLKNEEELPLFYILLNEDEIIGTYALLRNDMNSRQDLCPWLACLYVHPDHRGRKIGKQLLSHAIEEASRIGYDDLHLATDLEGYYEKYGWKQEGEAFGISGESIKVYIKAT</sequence>
<gene>
    <name evidence="2" type="ORF">SAMN05421677_11219</name>
</gene>
<dbReference type="Proteomes" id="UP000198860">
    <property type="component" value="Unassembled WGS sequence"/>
</dbReference>
<accession>A0A1H0Q2Z0</accession>
<name>A0A1H0Q2Z0_HALAD</name>
<feature type="domain" description="N-acetyltransferase" evidence="1">
    <location>
        <begin position="1"/>
        <end position="150"/>
    </location>
</feature>
<dbReference type="InterPro" id="IPR039840">
    <property type="entry name" value="NAA80"/>
</dbReference>
<dbReference type="GO" id="GO:0005737">
    <property type="term" value="C:cytoplasm"/>
    <property type="evidence" value="ECO:0007669"/>
    <property type="project" value="TreeGrafter"/>
</dbReference>
<evidence type="ECO:0000313" key="2">
    <source>
        <dbReference type="EMBL" id="SDP11038.1"/>
    </source>
</evidence>
<proteinExistence type="predicted"/>
<evidence type="ECO:0000259" key="1">
    <source>
        <dbReference type="PROSITE" id="PS51186"/>
    </source>
</evidence>
<dbReference type="GO" id="GO:0008080">
    <property type="term" value="F:N-acetyltransferase activity"/>
    <property type="evidence" value="ECO:0007669"/>
    <property type="project" value="InterPro"/>
</dbReference>
<dbReference type="RefSeq" id="WP_089652850.1">
    <property type="nucleotide sequence ID" value="NZ_FNIZ01000012.1"/>
</dbReference>
<dbReference type="SUPFAM" id="SSF55729">
    <property type="entry name" value="Acyl-CoA N-acyltransferases (Nat)"/>
    <property type="match status" value="1"/>
</dbReference>
<organism evidence="2 3">
    <name type="scientific">Halobacillus aidingensis</name>
    <dbReference type="NCBI Taxonomy" id="240303"/>
    <lineage>
        <taxon>Bacteria</taxon>
        <taxon>Bacillati</taxon>
        <taxon>Bacillota</taxon>
        <taxon>Bacilli</taxon>
        <taxon>Bacillales</taxon>
        <taxon>Bacillaceae</taxon>
        <taxon>Halobacillus</taxon>
    </lineage>
</organism>
<keyword evidence="3" id="KW-1185">Reference proteome</keyword>
<dbReference type="AlphaFoldDB" id="A0A1H0Q2Z0"/>
<dbReference type="EMBL" id="FNIZ01000012">
    <property type="protein sequence ID" value="SDP11038.1"/>
    <property type="molecule type" value="Genomic_DNA"/>
</dbReference>
<dbReference type="PANTHER" id="PTHR13538">
    <property type="entry name" value="N-ACETYLTRANSFERASE 6"/>
    <property type="match status" value="1"/>
</dbReference>
<dbReference type="InterPro" id="IPR016181">
    <property type="entry name" value="Acyl_CoA_acyltransferase"/>
</dbReference>
<dbReference type="Pfam" id="PF13508">
    <property type="entry name" value="Acetyltransf_7"/>
    <property type="match status" value="1"/>
</dbReference>
<dbReference type="Gene3D" id="3.40.630.30">
    <property type="match status" value="1"/>
</dbReference>
<evidence type="ECO:0000313" key="3">
    <source>
        <dbReference type="Proteomes" id="UP000198860"/>
    </source>
</evidence>
<dbReference type="STRING" id="240303.SAMN05421677_11219"/>
<dbReference type="PANTHER" id="PTHR13538:SF4">
    <property type="entry name" value="N-ALPHA-ACETYLTRANSFERASE 80"/>
    <property type="match status" value="1"/>
</dbReference>
<keyword evidence="2" id="KW-0808">Transferase</keyword>
<dbReference type="PROSITE" id="PS51186">
    <property type="entry name" value="GNAT"/>
    <property type="match status" value="1"/>
</dbReference>
<protein>
    <submittedName>
        <fullName evidence="2">Predicted N-acetyltransferase YhbS</fullName>
    </submittedName>
</protein>
<dbReference type="CDD" id="cd04301">
    <property type="entry name" value="NAT_SF"/>
    <property type="match status" value="1"/>
</dbReference>
<dbReference type="OrthoDB" id="9789053at2"/>